<dbReference type="InterPro" id="IPR048015">
    <property type="entry name" value="NTP-PPase_MazG-like_N"/>
</dbReference>
<evidence type="ECO:0000259" key="2">
    <source>
        <dbReference type="Pfam" id="PF03819"/>
    </source>
</evidence>
<dbReference type="NCBIfam" id="NF007113">
    <property type="entry name" value="PRK09562.1"/>
    <property type="match status" value="1"/>
</dbReference>
<dbReference type="GO" id="GO:0046076">
    <property type="term" value="P:dTTP catabolic process"/>
    <property type="evidence" value="ECO:0007669"/>
    <property type="project" value="TreeGrafter"/>
</dbReference>
<dbReference type="InterPro" id="IPR024180">
    <property type="entry name" value="Tetrapyrrole_Mease/MazG_pred"/>
</dbReference>
<evidence type="ECO:0000313" key="4">
    <source>
        <dbReference type="Proteomes" id="UP000307756"/>
    </source>
</evidence>
<organism evidence="3 4">
    <name type="scientific">Robertmurraya kyonggiensis</name>
    <dbReference type="NCBI Taxonomy" id="1037680"/>
    <lineage>
        <taxon>Bacteria</taxon>
        <taxon>Bacillati</taxon>
        <taxon>Bacillota</taxon>
        <taxon>Bacilli</taxon>
        <taxon>Bacillales</taxon>
        <taxon>Bacillaceae</taxon>
        <taxon>Robertmurraya</taxon>
    </lineage>
</organism>
<dbReference type="GO" id="GO:0046047">
    <property type="term" value="P:TTP catabolic process"/>
    <property type="evidence" value="ECO:0007669"/>
    <property type="project" value="TreeGrafter"/>
</dbReference>
<dbReference type="GO" id="GO:0008168">
    <property type="term" value="F:methyltransferase activity"/>
    <property type="evidence" value="ECO:0007669"/>
    <property type="project" value="InterPro"/>
</dbReference>
<dbReference type="InterPro" id="IPR000878">
    <property type="entry name" value="4pyrrol_Mease"/>
</dbReference>
<proteinExistence type="predicted"/>
<dbReference type="GO" id="GO:0046061">
    <property type="term" value="P:dATP catabolic process"/>
    <property type="evidence" value="ECO:0007669"/>
    <property type="project" value="TreeGrafter"/>
</dbReference>
<dbReference type="GO" id="GO:0006203">
    <property type="term" value="P:dGTP catabolic process"/>
    <property type="evidence" value="ECO:0007669"/>
    <property type="project" value="TreeGrafter"/>
</dbReference>
<dbReference type="Proteomes" id="UP000307756">
    <property type="component" value="Unassembled WGS sequence"/>
</dbReference>
<dbReference type="InterPro" id="IPR035996">
    <property type="entry name" value="4pyrrol_Methylase_sf"/>
</dbReference>
<evidence type="ECO:0000313" key="3">
    <source>
        <dbReference type="EMBL" id="TKC13906.1"/>
    </source>
</evidence>
<dbReference type="Pfam" id="PF03819">
    <property type="entry name" value="MazG"/>
    <property type="match status" value="2"/>
</dbReference>
<dbReference type="AlphaFoldDB" id="A0A4U1CX29"/>
<dbReference type="SUPFAM" id="SSF101386">
    <property type="entry name" value="all-alpha NTP pyrophosphatases"/>
    <property type="match status" value="2"/>
</dbReference>
<feature type="domain" description="NTP pyrophosphohydrolase MazG-like" evidence="2">
    <location>
        <begin position="399"/>
        <end position="455"/>
    </location>
</feature>
<accession>A0A4U1CX29</accession>
<feature type="domain" description="NTP pyrophosphohydrolase MazG-like" evidence="2">
    <location>
        <begin position="258"/>
        <end position="331"/>
    </location>
</feature>
<dbReference type="InterPro" id="IPR048011">
    <property type="entry name" value="NTP-PPase_MazG-like_C"/>
</dbReference>
<dbReference type="GO" id="GO:0006950">
    <property type="term" value="P:response to stress"/>
    <property type="evidence" value="ECO:0007669"/>
    <property type="project" value="UniProtKB-ARBA"/>
</dbReference>
<evidence type="ECO:0000259" key="1">
    <source>
        <dbReference type="Pfam" id="PF00590"/>
    </source>
</evidence>
<dbReference type="Pfam" id="PF00590">
    <property type="entry name" value="TP_methylase"/>
    <property type="match status" value="1"/>
</dbReference>
<keyword evidence="4" id="KW-1185">Reference proteome</keyword>
<dbReference type="InterPro" id="IPR014777">
    <property type="entry name" value="4pyrrole_Mease_sub1"/>
</dbReference>
<dbReference type="InterPro" id="IPR035013">
    <property type="entry name" value="YabN_N"/>
</dbReference>
<dbReference type="FunFam" id="1.10.287.1080:FF:000001">
    <property type="entry name" value="Nucleoside triphosphate pyrophosphohydrolase"/>
    <property type="match status" value="1"/>
</dbReference>
<dbReference type="EC" id="3.6.1.9" evidence="3"/>
<dbReference type="PANTHER" id="PTHR30522:SF0">
    <property type="entry name" value="NUCLEOSIDE TRIPHOSPHATE PYROPHOSPHOHYDROLASE"/>
    <property type="match status" value="1"/>
</dbReference>
<dbReference type="PANTHER" id="PTHR30522">
    <property type="entry name" value="NUCLEOSIDE TRIPHOSPHATE PYROPHOSPHOHYDROLASE"/>
    <property type="match status" value="1"/>
</dbReference>
<dbReference type="GO" id="GO:0047429">
    <property type="term" value="F:nucleoside triphosphate diphosphatase activity"/>
    <property type="evidence" value="ECO:0007669"/>
    <property type="project" value="UniProtKB-EC"/>
</dbReference>
<dbReference type="SUPFAM" id="SSF53790">
    <property type="entry name" value="Tetrapyrrole methylase"/>
    <property type="match status" value="1"/>
</dbReference>
<dbReference type="Gene3D" id="1.10.287.1080">
    <property type="entry name" value="MazG-like"/>
    <property type="match status" value="2"/>
</dbReference>
<keyword evidence="3" id="KW-0378">Hydrolase</keyword>
<protein>
    <submittedName>
        <fullName evidence="3">Nucleoside triphosphate pyrophosphohydrolase</fullName>
        <ecNumber evidence="3">3.6.1.9</ecNumber>
    </submittedName>
</protein>
<dbReference type="NCBIfam" id="TIGR00444">
    <property type="entry name" value="mazG"/>
    <property type="match status" value="1"/>
</dbReference>
<sequence length="490" mass="56593">MKEVLNKIVVIGLGAGDLEQLPLGIYRLLKESKHIYLRTKEHPVIKELEQEGLSFASFDETYEKHDTFEAVYEEITRELFHLAEKDSIVYAVPGHPLVAERTVQLLLEREEAQGIKIEISGGQSFLDPLFQAVKMDPIEGFQLLDGTSLHRDEIEIRQHVIIGQVYDTFIASEVKLTLMEKLPDDYEVYIVTAAGSKQEKVTKVLLYELDREVTLNNLTSVYVPPLSDETILYKDFSKLRQIIAALRGPNGCPWDKEQTHQSLKKYLIEECYELIEAINEEDIDHMIEELGDVLLQIMLHAQIGEDEGYFSISEVIESISDKMIRRHPHVFGDVQAETADDVVKNWQEIKREEKGEETTTSLLDKVSKNLPSTLRAYELQKSAAKVGFDWEHVEDAWLKVKEELLEFEQEMKSNDQEALIKEFGDILFALINIARFLKINPEEALLSTNQKFKRRFSYVEERVKETGKEFSEFTLMELDHFWNEAKSKGF</sequence>
<dbReference type="InterPro" id="IPR004518">
    <property type="entry name" value="MazG-like_dom"/>
</dbReference>
<dbReference type="Gene3D" id="3.40.1010.10">
    <property type="entry name" value="Cobalt-precorrin-4 Transmethylase, Domain 1"/>
    <property type="match status" value="1"/>
</dbReference>
<dbReference type="CDD" id="cd11723">
    <property type="entry name" value="YabN_N_like"/>
    <property type="match status" value="1"/>
</dbReference>
<dbReference type="EMBL" id="SWBM01000011">
    <property type="protein sequence ID" value="TKC13906.1"/>
    <property type="molecule type" value="Genomic_DNA"/>
</dbReference>
<dbReference type="FunFam" id="1.10.287.1080:FF:000003">
    <property type="entry name" value="Nucleoside triphosphate pyrophosphohydrolase"/>
    <property type="match status" value="1"/>
</dbReference>
<dbReference type="PIRSF" id="PIRSF002845">
    <property type="entry name" value="Ttrprl_mtas_MazG"/>
    <property type="match status" value="1"/>
</dbReference>
<dbReference type="GO" id="GO:0046081">
    <property type="term" value="P:dUTP catabolic process"/>
    <property type="evidence" value="ECO:0007669"/>
    <property type="project" value="TreeGrafter"/>
</dbReference>
<reference evidence="3 4" key="1">
    <citation type="journal article" date="2011" name="J. Microbiol.">
        <title>Bacillus kyonggiensis sp. nov., isolated from soil of a lettuce field.</title>
        <authorList>
            <person name="Dong K."/>
            <person name="Lee S."/>
        </authorList>
    </citation>
    <scope>NUCLEOTIDE SEQUENCE [LARGE SCALE GENOMIC DNA]</scope>
    <source>
        <strain evidence="3 4">NB22</strain>
    </source>
</reference>
<dbReference type="CDD" id="cd11528">
    <property type="entry name" value="NTP-PPase_MazG_Nterm"/>
    <property type="match status" value="1"/>
</dbReference>
<dbReference type="OrthoDB" id="9808939at2"/>
<dbReference type="InterPro" id="IPR011551">
    <property type="entry name" value="NTP_PyrPHydrolase_MazG"/>
</dbReference>
<dbReference type="GO" id="GO:0046052">
    <property type="term" value="P:UTP catabolic process"/>
    <property type="evidence" value="ECO:0007669"/>
    <property type="project" value="TreeGrafter"/>
</dbReference>
<dbReference type="FunFam" id="3.40.1010.10:FF:000008">
    <property type="entry name" value="Similar to nucleoside triphosphate pyrophosphohydrolase, MazG"/>
    <property type="match status" value="1"/>
</dbReference>
<comment type="caution">
    <text evidence="3">The sequence shown here is derived from an EMBL/GenBank/DDBJ whole genome shotgun (WGS) entry which is preliminary data.</text>
</comment>
<name>A0A4U1CX29_9BACI</name>
<feature type="domain" description="Tetrapyrrole methylase" evidence="1">
    <location>
        <begin position="7"/>
        <end position="209"/>
    </location>
</feature>
<gene>
    <name evidence="3" type="primary">mazG</name>
    <name evidence="3" type="ORF">FA727_22720</name>
</gene>
<dbReference type="CDD" id="cd11529">
    <property type="entry name" value="NTP-PPase_MazG_Cterm"/>
    <property type="match status" value="1"/>
</dbReference>